<sequence>MPPPHVEEIKDPRFKPNAKDAWMGARLGEGTQSVMAHDYDVPAATSNLGPTPSWIKKANGILGIPNEDDEDQPGLFEYYDLDSDD</sequence>
<protein>
    <submittedName>
        <fullName evidence="1">Uncharacterized protein</fullName>
    </submittedName>
</protein>
<comment type="caution">
    <text evidence="1">The sequence shown here is derived from an EMBL/GenBank/DDBJ whole genome shotgun (WGS) entry which is preliminary data.</text>
</comment>
<evidence type="ECO:0000313" key="2">
    <source>
        <dbReference type="Proteomes" id="UP000070328"/>
    </source>
</evidence>
<gene>
    <name evidence="1" type="ORF">CSIM01_12367</name>
</gene>
<dbReference type="OrthoDB" id="4803824at2759"/>
<evidence type="ECO:0000313" key="1">
    <source>
        <dbReference type="EMBL" id="KXH42135.1"/>
    </source>
</evidence>
<dbReference type="EMBL" id="JFBX01000312">
    <property type="protein sequence ID" value="KXH42135.1"/>
    <property type="molecule type" value="Genomic_DNA"/>
</dbReference>
<accession>A0A135T1Z2</accession>
<reference evidence="1 2" key="1">
    <citation type="submission" date="2014-02" db="EMBL/GenBank/DDBJ databases">
        <title>The genome sequence of Colletotrichum simmondsii CBS122122.</title>
        <authorList>
            <person name="Baroncelli R."/>
            <person name="Thon M.R."/>
        </authorList>
    </citation>
    <scope>NUCLEOTIDE SEQUENCE [LARGE SCALE GENOMIC DNA]</scope>
    <source>
        <strain evidence="1 2">CBS122122</strain>
    </source>
</reference>
<keyword evidence="2" id="KW-1185">Reference proteome</keyword>
<organism evidence="1 2">
    <name type="scientific">Colletotrichum simmondsii</name>
    <dbReference type="NCBI Taxonomy" id="703756"/>
    <lineage>
        <taxon>Eukaryota</taxon>
        <taxon>Fungi</taxon>
        <taxon>Dikarya</taxon>
        <taxon>Ascomycota</taxon>
        <taxon>Pezizomycotina</taxon>
        <taxon>Sordariomycetes</taxon>
        <taxon>Hypocreomycetidae</taxon>
        <taxon>Glomerellales</taxon>
        <taxon>Glomerellaceae</taxon>
        <taxon>Colletotrichum</taxon>
        <taxon>Colletotrichum acutatum species complex</taxon>
    </lineage>
</organism>
<name>A0A135T1Z2_9PEZI</name>
<proteinExistence type="predicted"/>
<dbReference type="AlphaFoldDB" id="A0A135T1Z2"/>
<dbReference type="Proteomes" id="UP000070328">
    <property type="component" value="Unassembled WGS sequence"/>
</dbReference>